<keyword evidence="4" id="KW-0804">Transcription</keyword>
<dbReference type="SUPFAM" id="SSF52172">
    <property type="entry name" value="CheY-like"/>
    <property type="match status" value="1"/>
</dbReference>
<keyword evidence="2" id="KW-0805">Transcription regulation</keyword>
<dbReference type="Gene3D" id="3.40.50.2300">
    <property type="match status" value="1"/>
</dbReference>
<feature type="modified residue" description="4-aspartylphosphate" evidence="5">
    <location>
        <position position="53"/>
    </location>
</feature>
<dbReference type="RefSeq" id="WP_409545043.1">
    <property type="nucleotide sequence ID" value="NZ_JBKBDD010000014.1"/>
</dbReference>
<protein>
    <submittedName>
        <fullName evidence="8">Response regulator</fullName>
    </submittedName>
</protein>
<evidence type="ECO:0000256" key="3">
    <source>
        <dbReference type="ARBA" id="ARBA00023125"/>
    </source>
</evidence>
<dbReference type="InterPro" id="IPR039420">
    <property type="entry name" value="WalR-like"/>
</dbReference>
<dbReference type="InterPro" id="IPR001789">
    <property type="entry name" value="Sig_transdc_resp-reg_receiver"/>
</dbReference>
<dbReference type="InterPro" id="IPR000792">
    <property type="entry name" value="Tscrpt_reg_LuxR_C"/>
</dbReference>
<dbReference type="Proteomes" id="UP001635816">
    <property type="component" value="Unassembled WGS sequence"/>
</dbReference>
<feature type="domain" description="Response regulatory" evidence="7">
    <location>
        <begin position="3"/>
        <end position="118"/>
    </location>
</feature>
<evidence type="ECO:0000259" key="7">
    <source>
        <dbReference type="PROSITE" id="PS50110"/>
    </source>
</evidence>
<dbReference type="PANTHER" id="PTHR43214">
    <property type="entry name" value="TWO-COMPONENT RESPONSE REGULATOR"/>
    <property type="match status" value="1"/>
</dbReference>
<dbReference type="InterPro" id="IPR058245">
    <property type="entry name" value="NreC/VraR/RcsB-like_REC"/>
</dbReference>
<dbReference type="SUPFAM" id="SSF46894">
    <property type="entry name" value="C-terminal effector domain of the bipartite response regulators"/>
    <property type="match status" value="1"/>
</dbReference>
<dbReference type="Pfam" id="PF00196">
    <property type="entry name" value="GerE"/>
    <property type="match status" value="1"/>
</dbReference>
<evidence type="ECO:0000313" key="8">
    <source>
        <dbReference type="EMBL" id="MFN6547226.1"/>
    </source>
</evidence>
<evidence type="ECO:0000256" key="4">
    <source>
        <dbReference type="ARBA" id="ARBA00023163"/>
    </source>
</evidence>
<name>A0ABW9LKS3_9MYCO</name>
<evidence type="ECO:0000256" key="5">
    <source>
        <dbReference type="PROSITE-ProRule" id="PRU00169"/>
    </source>
</evidence>
<dbReference type="InterPro" id="IPR016032">
    <property type="entry name" value="Sig_transdc_resp-reg_C-effctor"/>
</dbReference>
<dbReference type="SMART" id="SM00448">
    <property type="entry name" value="REC"/>
    <property type="match status" value="1"/>
</dbReference>
<feature type="domain" description="HTH luxR-type" evidence="6">
    <location>
        <begin position="145"/>
        <end position="210"/>
    </location>
</feature>
<evidence type="ECO:0000259" key="6">
    <source>
        <dbReference type="PROSITE" id="PS50043"/>
    </source>
</evidence>
<evidence type="ECO:0000256" key="2">
    <source>
        <dbReference type="ARBA" id="ARBA00023015"/>
    </source>
</evidence>
<dbReference type="SMART" id="SM00421">
    <property type="entry name" value="HTH_LUXR"/>
    <property type="match status" value="1"/>
</dbReference>
<dbReference type="CDD" id="cd17535">
    <property type="entry name" value="REC_NarL-like"/>
    <property type="match status" value="1"/>
</dbReference>
<evidence type="ECO:0000313" key="9">
    <source>
        <dbReference type="Proteomes" id="UP001635816"/>
    </source>
</evidence>
<dbReference type="PANTHER" id="PTHR43214:SF24">
    <property type="entry name" value="TRANSCRIPTIONAL REGULATORY PROTEIN NARL-RELATED"/>
    <property type="match status" value="1"/>
</dbReference>
<comment type="caution">
    <text evidence="8">The sequence shown here is derived from an EMBL/GenBank/DDBJ whole genome shotgun (WGS) entry which is preliminary data.</text>
</comment>
<dbReference type="PRINTS" id="PR00038">
    <property type="entry name" value="HTHLUXR"/>
</dbReference>
<dbReference type="PROSITE" id="PS50043">
    <property type="entry name" value="HTH_LUXR_2"/>
    <property type="match status" value="1"/>
</dbReference>
<keyword evidence="9" id="KW-1185">Reference proteome</keyword>
<dbReference type="CDD" id="cd06170">
    <property type="entry name" value="LuxR_C_like"/>
    <property type="match status" value="1"/>
</dbReference>
<dbReference type="Pfam" id="PF00072">
    <property type="entry name" value="Response_reg"/>
    <property type="match status" value="1"/>
</dbReference>
<dbReference type="InterPro" id="IPR011006">
    <property type="entry name" value="CheY-like_superfamily"/>
</dbReference>
<sequence length="218" mass="23036">MPSVVIVDDEALIRSGFELILSAAADIDVVATADGAHATEVIRAHEPDVVLLDVRMPGKDGLAVLAEVQQMPSPPAIAILTTFDIDEYVASALRLGACGFLLKDTDPVQLPHIVRTLAAGGLVLSNTVSRKVISGYLDDPVDLVARSRIQSLSDREQQVMQLLAQGRSNGEIATTLYSSVGTVKDQVSSILAKLGVKTRVEAAVIAQRAGALESDEMP</sequence>
<dbReference type="PROSITE" id="PS50110">
    <property type="entry name" value="RESPONSE_REGULATORY"/>
    <property type="match status" value="1"/>
</dbReference>
<keyword evidence="1 5" id="KW-0597">Phosphoprotein</keyword>
<gene>
    <name evidence="8" type="ORF">ACK4CT_28930</name>
</gene>
<accession>A0ABW9LKS3</accession>
<keyword evidence="3" id="KW-0238">DNA-binding</keyword>
<reference evidence="8 9" key="1">
    <citation type="submission" date="2024-12" db="EMBL/GenBank/DDBJ databases">
        <title>The coexistence of Mycolicibacterium septicum and Mycolicibacterium nivoides in clinical samples.</title>
        <authorList>
            <person name="Wang C."/>
            <person name="Feng Y."/>
            <person name="Zong Z."/>
        </authorList>
    </citation>
    <scope>NUCLEOTIDE SEQUENCE [LARGE SCALE GENOMIC DNA]</scope>
    <source>
        <strain evidence="8 9">120309</strain>
    </source>
</reference>
<organism evidence="8 9">
    <name type="scientific">Mycolicibacterium nivoides</name>
    <dbReference type="NCBI Taxonomy" id="2487344"/>
    <lineage>
        <taxon>Bacteria</taxon>
        <taxon>Bacillati</taxon>
        <taxon>Actinomycetota</taxon>
        <taxon>Actinomycetes</taxon>
        <taxon>Mycobacteriales</taxon>
        <taxon>Mycobacteriaceae</taxon>
        <taxon>Mycolicibacterium</taxon>
    </lineage>
</organism>
<evidence type="ECO:0000256" key="1">
    <source>
        <dbReference type="ARBA" id="ARBA00022553"/>
    </source>
</evidence>
<dbReference type="EMBL" id="JBKBDD010000014">
    <property type="protein sequence ID" value="MFN6547226.1"/>
    <property type="molecule type" value="Genomic_DNA"/>
</dbReference>
<proteinExistence type="predicted"/>